<dbReference type="RefSeq" id="WP_186869550.1">
    <property type="nucleotide sequence ID" value="NZ_JACOOL010000005.1"/>
</dbReference>
<feature type="transmembrane region" description="Helical" evidence="1">
    <location>
        <begin position="62"/>
        <end position="82"/>
    </location>
</feature>
<evidence type="ECO:0000256" key="1">
    <source>
        <dbReference type="SAM" id="Phobius"/>
    </source>
</evidence>
<dbReference type="AlphaFoldDB" id="A0A923L5N4"/>
<protein>
    <submittedName>
        <fullName evidence="2">Uncharacterized protein</fullName>
    </submittedName>
</protein>
<keyword evidence="1" id="KW-1133">Transmembrane helix</keyword>
<feature type="transmembrane region" description="Helical" evidence="1">
    <location>
        <begin position="179"/>
        <end position="197"/>
    </location>
</feature>
<name>A0A923L5N4_9BACI</name>
<dbReference type="EMBL" id="JACOOL010000005">
    <property type="protein sequence ID" value="MBC5636835.1"/>
    <property type="molecule type" value="Genomic_DNA"/>
</dbReference>
<sequence>MSLTSTSLSSIVLTQFRYKMKAYIGVFLALILVQVLGIFLAILGTSFWSVSNNLYTIYFEGYSSSAVIILTFIWAFMNAILITTKAYREDDFTFVSTRISYNLANMLFLITISGIGAITALLSNGIIRLFVYFTADVDVFLALNSEVGISHYGVGLISTFLYVLLFGIAGYVIGMMIQISKLFLLLIPAIFITFTYLERLEMIVGFYFMEQSFLVFVVKVITTILIGSTFILVLSNRLEVRR</sequence>
<keyword evidence="1" id="KW-0812">Transmembrane</keyword>
<comment type="caution">
    <text evidence="2">The sequence shown here is derived from an EMBL/GenBank/DDBJ whole genome shotgun (WGS) entry which is preliminary data.</text>
</comment>
<feature type="transmembrane region" description="Helical" evidence="1">
    <location>
        <begin position="213"/>
        <end position="234"/>
    </location>
</feature>
<proteinExistence type="predicted"/>
<keyword evidence="1" id="KW-0472">Membrane</keyword>
<evidence type="ECO:0000313" key="2">
    <source>
        <dbReference type="EMBL" id="MBC5636835.1"/>
    </source>
</evidence>
<evidence type="ECO:0000313" key="3">
    <source>
        <dbReference type="Proteomes" id="UP000637359"/>
    </source>
</evidence>
<keyword evidence="3" id="KW-1185">Reference proteome</keyword>
<gene>
    <name evidence="2" type="ORF">H8S33_08400</name>
</gene>
<organism evidence="2 3">
    <name type="scientific">Ornithinibacillus hominis</name>
    <dbReference type="NCBI Taxonomy" id="2763055"/>
    <lineage>
        <taxon>Bacteria</taxon>
        <taxon>Bacillati</taxon>
        <taxon>Bacillota</taxon>
        <taxon>Bacilli</taxon>
        <taxon>Bacillales</taxon>
        <taxon>Bacillaceae</taxon>
        <taxon>Ornithinibacillus</taxon>
    </lineage>
</organism>
<accession>A0A923L5N4</accession>
<feature type="transmembrane region" description="Helical" evidence="1">
    <location>
        <begin position="103"/>
        <end position="131"/>
    </location>
</feature>
<dbReference type="Proteomes" id="UP000637359">
    <property type="component" value="Unassembled WGS sequence"/>
</dbReference>
<feature type="transmembrane region" description="Helical" evidence="1">
    <location>
        <begin position="23"/>
        <end position="50"/>
    </location>
</feature>
<reference evidence="2" key="1">
    <citation type="submission" date="2020-08" db="EMBL/GenBank/DDBJ databases">
        <title>Genome public.</title>
        <authorList>
            <person name="Liu C."/>
            <person name="Sun Q."/>
        </authorList>
    </citation>
    <scope>NUCLEOTIDE SEQUENCE</scope>
    <source>
        <strain evidence="2">BX22</strain>
    </source>
</reference>
<feature type="transmembrane region" description="Helical" evidence="1">
    <location>
        <begin position="151"/>
        <end position="172"/>
    </location>
</feature>